<dbReference type="GeneID" id="80397929"/>
<reference evidence="2" key="1">
    <citation type="submission" date="2020-09" db="EMBL/GenBank/DDBJ databases">
        <title>Leviviricetes taxonomy.</title>
        <authorList>
            <person name="Stockdale S.R."/>
            <person name="Callanan J."/>
            <person name="Adriaenssens E.M."/>
            <person name="Kuhn J.H."/>
            <person name="Rumnieks J."/>
            <person name="Shkoporov A."/>
            <person name="Draper L.A."/>
            <person name="Ross P."/>
            <person name="Hill C."/>
        </authorList>
    </citation>
    <scope>NUCLEOTIDE SEQUENCE</scope>
</reference>
<name>A0A8S5L4R5_9VIRU</name>
<gene>
    <name evidence="2" type="primary">SRR7976300_7_3</name>
</gene>
<accession>A0A8S5L4R5</accession>
<keyword evidence="3" id="KW-1185">Reference proteome</keyword>
<evidence type="ECO:0000313" key="3">
    <source>
        <dbReference type="Proteomes" id="UP000676581"/>
    </source>
</evidence>
<keyword evidence="1" id="KW-0812">Transmembrane</keyword>
<evidence type="ECO:0000313" key="2">
    <source>
        <dbReference type="EMBL" id="DAD52673.1"/>
    </source>
</evidence>
<proteinExistence type="predicted"/>
<dbReference type="EMBL" id="BK014173">
    <property type="protein sequence ID" value="DAD52673.1"/>
    <property type="molecule type" value="Genomic_RNA"/>
</dbReference>
<organism evidence="2 3">
    <name type="scientific">ssRNA phage SRR7976300_7</name>
    <dbReference type="NCBI Taxonomy" id="2786656"/>
    <lineage>
        <taxon>Viruses</taxon>
        <taxon>Riboviria</taxon>
        <taxon>Orthornavirae</taxon>
        <taxon>Lenarviricota</taxon>
        <taxon>Leviviricetes</taxon>
        <taxon>Norzivirales</taxon>
        <taxon>Fiersviridae</taxon>
        <taxon>Yahnavirus</taxon>
        <taxon>Yahnavirus asienecus</taxon>
    </lineage>
</organism>
<dbReference type="Proteomes" id="UP000676581">
    <property type="component" value="Segment"/>
</dbReference>
<evidence type="ECO:0000256" key="1">
    <source>
        <dbReference type="SAM" id="Phobius"/>
    </source>
</evidence>
<sequence length="36" mass="3806">MLRGVPNPVVPQAGYGGFEFVTVLAILCFIALVVLT</sequence>
<keyword evidence="1" id="KW-1133">Transmembrane helix</keyword>
<feature type="transmembrane region" description="Helical" evidence="1">
    <location>
        <begin position="12"/>
        <end position="35"/>
    </location>
</feature>
<protein>
    <submittedName>
        <fullName evidence="2">Uncharacterized protein</fullName>
    </submittedName>
</protein>
<dbReference type="KEGG" id="vg:80397929"/>
<keyword evidence="1" id="KW-0472">Membrane</keyword>
<dbReference type="RefSeq" id="YP_010769030.1">
    <property type="nucleotide sequence ID" value="NC_073858.1"/>
</dbReference>